<gene>
    <name evidence="6" type="ORF">ACFPJ4_09615</name>
</gene>
<keyword evidence="4" id="KW-0804">Transcription</keyword>
<evidence type="ECO:0000256" key="1">
    <source>
        <dbReference type="ARBA" id="ARBA00009437"/>
    </source>
</evidence>
<name>A0ABW0NUF0_9MICO</name>
<dbReference type="Pfam" id="PF03466">
    <property type="entry name" value="LysR_substrate"/>
    <property type="match status" value="1"/>
</dbReference>
<dbReference type="RefSeq" id="WP_386740186.1">
    <property type="nucleotide sequence ID" value="NZ_JBHSMG010000002.1"/>
</dbReference>
<dbReference type="InterPro" id="IPR005119">
    <property type="entry name" value="LysR_subst-bd"/>
</dbReference>
<evidence type="ECO:0000259" key="5">
    <source>
        <dbReference type="PROSITE" id="PS50931"/>
    </source>
</evidence>
<reference evidence="7" key="1">
    <citation type="journal article" date="2019" name="Int. J. Syst. Evol. Microbiol.">
        <title>The Global Catalogue of Microorganisms (GCM) 10K type strain sequencing project: providing services to taxonomists for standard genome sequencing and annotation.</title>
        <authorList>
            <consortium name="The Broad Institute Genomics Platform"/>
            <consortium name="The Broad Institute Genome Sequencing Center for Infectious Disease"/>
            <person name="Wu L."/>
            <person name="Ma J."/>
        </authorList>
    </citation>
    <scope>NUCLEOTIDE SEQUENCE [LARGE SCALE GENOMIC DNA]</scope>
    <source>
        <strain evidence="7">CGMCC 4.6997</strain>
    </source>
</reference>
<accession>A0ABW0NUF0</accession>
<keyword evidence="3" id="KW-0238">DNA-binding</keyword>
<dbReference type="Gene3D" id="3.40.190.10">
    <property type="entry name" value="Periplasmic binding protein-like II"/>
    <property type="match status" value="2"/>
</dbReference>
<dbReference type="InterPro" id="IPR000847">
    <property type="entry name" value="LysR_HTH_N"/>
</dbReference>
<dbReference type="EMBL" id="JBHSMG010000002">
    <property type="protein sequence ID" value="MFC5502494.1"/>
    <property type="molecule type" value="Genomic_DNA"/>
</dbReference>
<evidence type="ECO:0000256" key="3">
    <source>
        <dbReference type="ARBA" id="ARBA00023125"/>
    </source>
</evidence>
<dbReference type="SUPFAM" id="SSF53850">
    <property type="entry name" value="Periplasmic binding protein-like II"/>
    <property type="match status" value="1"/>
</dbReference>
<sequence>MSDDNRISLQKLEVFSRVAHLGGVRKAAEELYISQPVVSAHIRSLQERIGAKLFQRDGRGIALTEAGERVLLWANEVLRGRAELDKEIESLAKGAAGSVSIGCTISVGNSVVGPAAVAYKQVHPVVDIRVEMTPAENAVEGVRTGRHDFAVVAGEGVFDSRTYRAELIARPELVLIASPERADLPARIDVKTLSALPFVAPPEGLAIRRSQDAALAEIGVQDRRVEIELGSADAMKRGVLSNLGVALLSRAAVEAEVRSGALREIQIDAPPLRDLLFLVSRAGQRFTPLQRNLRDAVRSAVVERYGAIESATVTSD</sequence>
<dbReference type="PRINTS" id="PR00039">
    <property type="entry name" value="HTHLYSR"/>
</dbReference>
<proteinExistence type="inferred from homology"/>
<keyword evidence="2" id="KW-0805">Transcription regulation</keyword>
<comment type="similarity">
    <text evidence="1">Belongs to the LysR transcriptional regulatory family.</text>
</comment>
<keyword evidence="7" id="KW-1185">Reference proteome</keyword>
<dbReference type="SUPFAM" id="SSF46785">
    <property type="entry name" value="Winged helix' DNA-binding domain"/>
    <property type="match status" value="1"/>
</dbReference>
<dbReference type="Pfam" id="PF00126">
    <property type="entry name" value="HTH_1"/>
    <property type="match status" value="1"/>
</dbReference>
<protein>
    <submittedName>
        <fullName evidence="6">LysR family transcriptional regulator</fullName>
    </submittedName>
</protein>
<evidence type="ECO:0000313" key="7">
    <source>
        <dbReference type="Proteomes" id="UP001596039"/>
    </source>
</evidence>
<organism evidence="6 7">
    <name type="scientific">Lysinimonas soli</name>
    <dbReference type="NCBI Taxonomy" id="1074233"/>
    <lineage>
        <taxon>Bacteria</taxon>
        <taxon>Bacillati</taxon>
        <taxon>Actinomycetota</taxon>
        <taxon>Actinomycetes</taxon>
        <taxon>Micrococcales</taxon>
        <taxon>Microbacteriaceae</taxon>
        <taxon>Lysinimonas</taxon>
    </lineage>
</organism>
<evidence type="ECO:0000256" key="2">
    <source>
        <dbReference type="ARBA" id="ARBA00023015"/>
    </source>
</evidence>
<dbReference type="PROSITE" id="PS50931">
    <property type="entry name" value="HTH_LYSR"/>
    <property type="match status" value="1"/>
</dbReference>
<comment type="caution">
    <text evidence="6">The sequence shown here is derived from an EMBL/GenBank/DDBJ whole genome shotgun (WGS) entry which is preliminary data.</text>
</comment>
<feature type="domain" description="HTH lysR-type" evidence="5">
    <location>
        <begin position="7"/>
        <end position="64"/>
    </location>
</feature>
<dbReference type="Proteomes" id="UP001596039">
    <property type="component" value="Unassembled WGS sequence"/>
</dbReference>
<dbReference type="InterPro" id="IPR036388">
    <property type="entry name" value="WH-like_DNA-bd_sf"/>
</dbReference>
<dbReference type="InterPro" id="IPR036390">
    <property type="entry name" value="WH_DNA-bd_sf"/>
</dbReference>
<evidence type="ECO:0000313" key="6">
    <source>
        <dbReference type="EMBL" id="MFC5502494.1"/>
    </source>
</evidence>
<dbReference type="Gene3D" id="1.10.10.10">
    <property type="entry name" value="Winged helix-like DNA-binding domain superfamily/Winged helix DNA-binding domain"/>
    <property type="match status" value="1"/>
</dbReference>
<dbReference type="PANTHER" id="PTHR30126:SF39">
    <property type="entry name" value="HTH-TYPE TRANSCRIPTIONAL REGULATOR CYSL"/>
    <property type="match status" value="1"/>
</dbReference>
<dbReference type="PANTHER" id="PTHR30126">
    <property type="entry name" value="HTH-TYPE TRANSCRIPTIONAL REGULATOR"/>
    <property type="match status" value="1"/>
</dbReference>
<evidence type="ECO:0000256" key="4">
    <source>
        <dbReference type="ARBA" id="ARBA00023163"/>
    </source>
</evidence>